<dbReference type="CDD" id="cd02573">
    <property type="entry name" value="PseudoU_synth_EcTruB"/>
    <property type="match status" value="1"/>
</dbReference>
<evidence type="ECO:0000313" key="9">
    <source>
        <dbReference type="Proteomes" id="UP001050975"/>
    </source>
</evidence>
<feature type="domain" description="tRNA pseudouridine synthase II TruB subfamily 1 C-terminal" evidence="7">
    <location>
        <begin position="245"/>
        <end position="310"/>
    </location>
</feature>
<dbReference type="SUPFAM" id="SSF55120">
    <property type="entry name" value="Pseudouridine synthase"/>
    <property type="match status" value="1"/>
</dbReference>
<accession>A0AAV3XIM9</accession>
<dbReference type="GO" id="GO:0160148">
    <property type="term" value="F:tRNA pseudouridine(55) synthase activity"/>
    <property type="evidence" value="ECO:0007669"/>
    <property type="project" value="UniProtKB-EC"/>
</dbReference>
<keyword evidence="9" id="KW-1185">Reference proteome</keyword>
<comment type="function">
    <text evidence="5">Responsible for synthesis of pseudouridine from uracil-55 in the psi GC loop of transfer RNAs.</text>
</comment>
<feature type="active site" description="Nucleophile" evidence="5">
    <location>
        <position position="48"/>
    </location>
</feature>
<dbReference type="EC" id="5.4.99.25" evidence="5"/>
<evidence type="ECO:0000256" key="1">
    <source>
        <dbReference type="ARBA" id="ARBA00000385"/>
    </source>
</evidence>
<proteinExistence type="inferred from homology"/>
<comment type="catalytic activity">
    <reaction evidence="1 5">
        <text>uridine(55) in tRNA = pseudouridine(55) in tRNA</text>
        <dbReference type="Rhea" id="RHEA:42532"/>
        <dbReference type="Rhea" id="RHEA-COMP:10101"/>
        <dbReference type="Rhea" id="RHEA-COMP:10102"/>
        <dbReference type="ChEBI" id="CHEBI:65314"/>
        <dbReference type="ChEBI" id="CHEBI:65315"/>
        <dbReference type="EC" id="5.4.99.25"/>
    </reaction>
</comment>
<dbReference type="AlphaFoldDB" id="A0AAV3XIM9"/>
<organism evidence="8 9">
    <name type="scientific">Microseira wollei NIES-4236</name>
    <dbReference type="NCBI Taxonomy" id="2530354"/>
    <lineage>
        <taxon>Bacteria</taxon>
        <taxon>Bacillati</taxon>
        <taxon>Cyanobacteriota</taxon>
        <taxon>Cyanophyceae</taxon>
        <taxon>Oscillatoriophycideae</taxon>
        <taxon>Aerosakkonematales</taxon>
        <taxon>Aerosakkonemataceae</taxon>
        <taxon>Microseira</taxon>
    </lineage>
</organism>
<dbReference type="Gene3D" id="3.30.2350.10">
    <property type="entry name" value="Pseudouridine synthase"/>
    <property type="match status" value="1"/>
</dbReference>
<dbReference type="HAMAP" id="MF_01080">
    <property type="entry name" value="TruB_bact"/>
    <property type="match status" value="1"/>
</dbReference>
<evidence type="ECO:0000256" key="4">
    <source>
        <dbReference type="ARBA" id="ARBA00023235"/>
    </source>
</evidence>
<comment type="similarity">
    <text evidence="2 5">Belongs to the pseudouridine synthase TruB family. Type 1 subfamily.</text>
</comment>
<protein>
    <recommendedName>
        <fullName evidence="5">tRNA pseudouridine synthase B</fullName>
        <ecNumber evidence="5">5.4.99.25</ecNumber>
    </recommendedName>
    <alternativeName>
        <fullName evidence="5">tRNA pseudouridine(55) synthase</fullName>
        <shortName evidence="5">Psi55 synthase</shortName>
    </alternativeName>
    <alternativeName>
        <fullName evidence="5">tRNA pseudouridylate synthase</fullName>
    </alternativeName>
    <alternativeName>
        <fullName evidence="5">tRNA-uridine isomerase</fullName>
    </alternativeName>
</protein>
<evidence type="ECO:0000256" key="3">
    <source>
        <dbReference type="ARBA" id="ARBA00022694"/>
    </source>
</evidence>
<dbReference type="Pfam" id="PF09157">
    <property type="entry name" value="TruB-C_2"/>
    <property type="match status" value="1"/>
</dbReference>
<dbReference type="PANTHER" id="PTHR13767:SF2">
    <property type="entry name" value="PSEUDOURIDYLATE SYNTHASE TRUB1"/>
    <property type="match status" value="1"/>
</dbReference>
<evidence type="ECO:0000259" key="6">
    <source>
        <dbReference type="Pfam" id="PF01509"/>
    </source>
</evidence>
<evidence type="ECO:0000256" key="2">
    <source>
        <dbReference type="ARBA" id="ARBA00005642"/>
    </source>
</evidence>
<dbReference type="GO" id="GO:1990481">
    <property type="term" value="P:mRNA pseudouridine synthesis"/>
    <property type="evidence" value="ECO:0007669"/>
    <property type="project" value="TreeGrafter"/>
</dbReference>
<feature type="domain" description="Pseudouridine synthase II N-terminal" evidence="6">
    <location>
        <begin position="33"/>
        <end position="183"/>
    </location>
</feature>
<keyword evidence="4 5" id="KW-0413">Isomerase</keyword>
<reference evidence="8" key="1">
    <citation type="submission" date="2019-10" db="EMBL/GenBank/DDBJ databases">
        <title>Draft genome sequece of Microseira wollei NIES-4236.</title>
        <authorList>
            <person name="Yamaguchi H."/>
            <person name="Suzuki S."/>
            <person name="Kawachi M."/>
        </authorList>
    </citation>
    <scope>NUCLEOTIDE SEQUENCE</scope>
    <source>
        <strain evidence="8">NIES-4236</strain>
    </source>
</reference>
<dbReference type="EMBL" id="BLAY01000150">
    <property type="protein sequence ID" value="GET42138.1"/>
    <property type="molecule type" value="Genomic_DNA"/>
</dbReference>
<dbReference type="InterPro" id="IPR015240">
    <property type="entry name" value="tRNA_sdUridine_synth_fam1_C"/>
</dbReference>
<name>A0AAV3XIM9_9CYAN</name>
<dbReference type="RefSeq" id="WP_226589232.1">
    <property type="nucleotide sequence ID" value="NZ_BLAY01000150.1"/>
</dbReference>
<evidence type="ECO:0000313" key="8">
    <source>
        <dbReference type="EMBL" id="GET42138.1"/>
    </source>
</evidence>
<keyword evidence="3 5" id="KW-0819">tRNA processing</keyword>
<dbReference type="NCBIfam" id="TIGR00431">
    <property type="entry name" value="TruB"/>
    <property type="match status" value="1"/>
</dbReference>
<dbReference type="InterPro" id="IPR020103">
    <property type="entry name" value="PsdUridine_synth_cat_dom_sf"/>
</dbReference>
<comment type="caution">
    <text evidence="8">The sequence shown here is derived from an EMBL/GenBank/DDBJ whole genome shotgun (WGS) entry which is preliminary data.</text>
</comment>
<dbReference type="PANTHER" id="PTHR13767">
    <property type="entry name" value="TRNA-PSEUDOURIDINE SYNTHASE"/>
    <property type="match status" value="1"/>
</dbReference>
<dbReference type="GO" id="GO:0003723">
    <property type="term" value="F:RNA binding"/>
    <property type="evidence" value="ECO:0007669"/>
    <property type="project" value="InterPro"/>
</dbReference>
<gene>
    <name evidence="5" type="primary">truB</name>
    <name evidence="8" type="ORF">MiSe_69520</name>
</gene>
<dbReference type="InterPro" id="IPR014780">
    <property type="entry name" value="tRNA_psdUridine_synth_TruB"/>
</dbReference>
<evidence type="ECO:0000256" key="5">
    <source>
        <dbReference type="HAMAP-Rule" id="MF_01080"/>
    </source>
</evidence>
<dbReference type="FunFam" id="3.30.2350.10:FF:000011">
    <property type="entry name" value="tRNA pseudouridine synthase B"/>
    <property type="match status" value="1"/>
</dbReference>
<dbReference type="Pfam" id="PF01509">
    <property type="entry name" value="TruB_N"/>
    <property type="match status" value="1"/>
</dbReference>
<dbReference type="GO" id="GO:0031119">
    <property type="term" value="P:tRNA pseudouridine synthesis"/>
    <property type="evidence" value="ECO:0007669"/>
    <property type="project" value="UniProtKB-UniRule"/>
</dbReference>
<sequence length="329" mass="36034">MSNEQLAIQTVQGFLNLNKPFGITSHDCVAKVRRLLRLKRVGHGGTLDPAATGVLPIAVGKATRLLQYLRTDKAYRATIRLGVTTTTDDLEGEIITSKSVIGLSLDQVKAALGQFEGIIQQVPPIYSAIQVQGKRLYELARAGETVEVPARTVEVYRIEVLDWRLGEFPELDVAIACGSGTYIRAIARDLGVVLQTGGTLAALERTLSSGFNLSDSVTFDQLETQIDQGTFHPIPPDQGLKHLASVTLSAKDAKVWCNGQRLFCHDEMGNKTENQTISQIAPTNPPPTPAKILLRIYGEGERFLGIGQLIEQQDRKMLIPQMVFDSLPY</sequence>
<dbReference type="InterPro" id="IPR002501">
    <property type="entry name" value="PsdUridine_synth_N"/>
</dbReference>
<evidence type="ECO:0000259" key="7">
    <source>
        <dbReference type="Pfam" id="PF09157"/>
    </source>
</evidence>
<dbReference type="Proteomes" id="UP001050975">
    <property type="component" value="Unassembled WGS sequence"/>
</dbReference>